<reference evidence="3" key="1">
    <citation type="submission" date="2017-08" db="EMBL/GenBank/DDBJ databases">
        <authorList>
            <person name="Varghese N."/>
            <person name="Submissions S."/>
        </authorList>
    </citation>
    <scope>NUCLEOTIDE SEQUENCE [LARGE SCALE GENOMIC DNA]</scope>
    <source>
        <strain evidence="3">KCTC 23107</strain>
    </source>
</reference>
<evidence type="ECO:0000313" key="2">
    <source>
        <dbReference type="EMBL" id="SOE17588.1"/>
    </source>
</evidence>
<dbReference type="RefSeq" id="WP_097108070.1">
    <property type="nucleotide sequence ID" value="NZ_OCPC01000003.1"/>
</dbReference>
<name>A0A286IBU2_9HYPH</name>
<keyword evidence="1" id="KW-0812">Transmembrane</keyword>
<dbReference type="Proteomes" id="UP000219465">
    <property type="component" value="Unassembled WGS sequence"/>
</dbReference>
<keyword evidence="1" id="KW-0472">Membrane</keyword>
<dbReference type="EMBL" id="OCPC01000003">
    <property type="protein sequence ID" value="SOE17588.1"/>
    <property type="molecule type" value="Genomic_DNA"/>
</dbReference>
<protein>
    <submittedName>
        <fullName evidence="2">Uncharacterized protein</fullName>
    </submittedName>
</protein>
<evidence type="ECO:0000256" key="1">
    <source>
        <dbReference type="SAM" id="Phobius"/>
    </source>
</evidence>
<accession>A0A286IBU2</accession>
<gene>
    <name evidence="2" type="ORF">SAMN05877838_2489</name>
</gene>
<dbReference type="AlphaFoldDB" id="A0A286IBU2"/>
<organism evidence="2 3">
    <name type="scientific">Hoeflea halophila</name>
    <dbReference type="NCBI Taxonomy" id="714899"/>
    <lineage>
        <taxon>Bacteria</taxon>
        <taxon>Pseudomonadati</taxon>
        <taxon>Pseudomonadota</taxon>
        <taxon>Alphaproteobacteria</taxon>
        <taxon>Hyphomicrobiales</taxon>
        <taxon>Rhizobiaceae</taxon>
        <taxon>Hoeflea</taxon>
    </lineage>
</organism>
<proteinExistence type="predicted"/>
<evidence type="ECO:0000313" key="3">
    <source>
        <dbReference type="Proteomes" id="UP000219465"/>
    </source>
</evidence>
<sequence length="88" mass="9235">MKTSSVVALSLAAVVIAAGAFYFIDVDQTREARLPDVDVSVEGGQAPEFDVQTGEVEVGTTEKEVLVPKVVMEKETVTVPTVDAEPAG</sequence>
<keyword evidence="3" id="KW-1185">Reference proteome</keyword>
<keyword evidence="1" id="KW-1133">Transmembrane helix</keyword>
<dbReference type="OrthoDB" id="7582968at2"/>
<feature type="transmembrane region" description="Helical" evidence="1">
    <location>
        <begin position="6"/>
        <end position="24"/>
    </location>
</feature>